<organism evidence="7 8">
    <name type="scientific">Macrolepiota fuliginosa MF-IS2</name>
    <dbReference type="NCBI Taxonomy" id="1400762"/>
    <lineage>
        <taxon>Eukaryota</taxon>
        <taxon>Fungi</taxon>
        <taxon>Dikarya</taxon>
        <taxon>Basidiomycota</taxon>
        <taxon>Agaricomycotina</taxon>
        <taxon>Agaricomycetes</taxon>
        <taxon>Agaricomycetidae</taxon>
        <taxon>Agaricales</taxon>
        <taxon>Agaricineae</taxon>
        <taxon>Agaricaceae</taxon>
        <taxon>Macrolepiota</taxon>
    </lineage>
</organism>
<dbReference type="GO" id="GO:0034727">
    <property type="term" value="P:piecemeal microautophagy of the nucleus"/>
    <property type="evidence" value="ECO:0007669"/>
    <property type="project" value="TreeGrafter"/>
</dbReference>
<evidence type="ECO:0000256" key="5">
    <source>
        <dbReference type="SAM" id="Phobius"/>
    </source>
</evidence>
<keyword evidence="8" id="KW-1185">Reference proteome</keyword>
<feature type="compositionally biased region" description="Gly residues" evidence="4">
    <location>
        <begin position="463"/>
        <end position="504"/>
    </location>
</feature>
<keyword evidence="2 3" id="KW-0072">Autophagy</keyword>
<keyword evidence="5" id="KW-0812">Transmembrane</keyword>
<dbReference type="InterPro" id="IPR040182">
    <property type="entry name" value="ATG13"/>
</dbReference>
<feature type="compositionally biased region" description="Low complexity" evidence="4">
    <location>
        <begin position="260"/>
        <end position="273"/>
    </location>
</feature>
<dbReference type="GO" id="GO:1990316">
    <property type="term" value="C:Atg1/ULK1 kinase complex"/>
    <property type="evidence" value="ECO:0007669"/>
    <property type="project" value="InterPro"/>
</dbReference>
<feature type="compositionally biased region" description="Low complexity" evidence="4">
    <location>
        <begin position="362"/>
        <end position="371"/>
    </location>
</feature>
<name>A0A9P5WWA7_9AGAR</name>
<feature type="region of interest" description="Disordered" evidence="4">
    <location>
        <begin position="430"/>
        <end position="524"/>
    </location>
</feature>
<reference evidence="7" key="1">
    <citation type="submission" date="2020-11" db="EMBL/GenBank/DDBJ databases">
        <authorList>
            <consortium name="DOE Joint Genome Institute"/>
            <person name="Ahrendt S."/>
            <person name="Riley R."/>
            <person name="Andreopoulos W."/>
            <person name="Labutti K."/>
            <person name="Pangilinan J."/>
            <person name="Ruiz-Duenas F.J."/>
            <person name="Barrasa J.M."/>
            <person name="Sanchez-Garcia M."/>
            <person name="Camarero S."/>
            <person name="Miyauchi S."/>
            <person name="Serrano A."/>
            <person name="Linde D."/>
            <person name="Babiker R."/>
            <person name="Drula E."/>
            <person name="Ayuso-Fernandez I."/>
            <person name="Pacheco R."/>
            <person name="Padilla G."/>
            <person name="Ferreira P."/>
            <person name="Barriuso J."/>
            <person name="Kellner H."/>
            <person name="Castanera R."/>
            <person name="Alfaro M."/>
            <person name="Ramirez L."/>
            <person name="Pisabarro A.G."/>
            <person name="Kuo A."/>
            <person name="Tritt A."/>
            <person name="Lipzen A."/>
            <person name="He G."/>
            <person name="Yan M."/>
            <person name="Ng V."/>
            <person name="Cullen D."/>
            <person name="Martin F."/>
            <person name="Rosso M.-N."/>
            <person name="Henrissat B."/>
            <person name="Hibbett D."/>
            <person name="Martinez A.T."/>
            <person name="Grigoriev I.V."/>
        </authorList>
    </citation>
    <scope>NUCLEOTIDE SEQUENCE</scope>
    <source>
        <strain evidence="7">MF-IS2</strain>
    </source>
</reference>
<comment type="caution">
    <text evidence="7">The sequence shown here is derived from an EMBL/GenBank/DDBJ whole genome shotgun (WGS) entry which is preliminary data.</text>
</comment>
<sequence>PPFELEVILTIPELAANQAVVYVPDGGRARVEPTPEAIVLEVWTVALSGGWNTGVTPPPIYKHGMALFRSIYTLLRTLPAWSLYKRIRRRTGGIARTGALSISLRLRPHPHSLATLAFDQMPAPALPPIPTKTQAFPPVQLPPGTLEFSVTYLATPHFEIDELESVLSSRFISADLNAGEGFVPTLNKSSSRQSQSHSPHRPQRENETIAERFILPSKNVLPGSSASPRDPLARLRKESVASVHYTAPSPTGSPRQRKQSLNSNSSPTSSIISQGPFLSNSTTIQTTTAITSPLPIRRPNLNPFKSNTISSPSNSSPSISLRTGGPSSLSNPTNLTLNTNIPPTNSPLTTTNPQPPTPLPQQPSSVSSNHSVHTHLRHASLSGGTSTRPPISPIIPTGGAYPFIERERERRMSTLSNMSVGERERVISNLGGGGEASGGTSPVPVPPPTRKRYSSSFGHRYVGSGGSNPGGVGTGAGEGGVGTVATTGGGSGPGSVGTGGGGARPGTPDVGTNKPTYLSTNPDEDDISIFVQEIDARKPLIGRAREYNSSNQPPSVSPLPLPSSSSPRTAAPTDTSPGSGSNNVVQPGPREPLGMLPGIGLGLAGISNWAAYGPEAEEEEEGEGKSRFAGRYARDRVERVPLSPTNTGTGAGTGGSPAVSPTLLQARYHHQQQTQRRESGAGGGRSSVSPPMGALRMTPISAGGRRSGGSGSPVVTSPTSRNQPPVTQQQSMAQQQQQATYQLSTSPTSPARGPMLTSQEEVGERLRRMNEVFFKSLEGIRGGGGERERRRREREREILREERELEGIGSWRGRGRGGIFMDMIRGLGWGLGFLLVVVWLRLVRSRVLRRRLKRLRLWRRH</sequence>
<evidence type="ECO:0000256" key="3">
    <source>
        <dbReference type="RuleBase" id="RU361214"/>
    </source>
</evidence>
<dbReference type="GO" id="GO:0000423">
    <property type="term" value="P:mitophagy"/>
    <property type="evidence" value="ECO:0007669"/>
    <property type="project" value="TreeGrafter"/>
</dbReference>
<feature type="region of interest" description="Disordered" evidence="4">
    <location>
        <begin position="183"/>
        <end position="208"/>
    </location>
</feature>
<dbReference type="Gene3D" id="3.30.900.10">
    <property type="entry name" value="HORMA domain"/>
    <property type="match status" value="1"/>
</dbReference>
<keyword evidence="5" id="KW-1133">Transmembrane helix</keyword>
<keyword evidence="5" id="KW-0472">Membrane</keyword>
<dbReference type="GO" id="GO:0005829">
    <property type="term" value="C:cytosol"/>
    <property type="evidence" value="ECO:0007669"/>
    <property type="project" value="TreeGrafter"/>
</dbReference>
<gene>
    <name evidence="7" type="ORF">P691DRAFT_167778</name>
</gene>
<feature type="compositionally biased region" description="Low complexity" evidence="4">
    <location>
        <begin position="282"/>
        <end position="291"/>
    </location>
</feature>
<feature type="region of interest" description="Disordered" evidence="4">
    <location>
        <begin position="546"/>
        <end position="596"/>
    </location>
</feature>
<dbReference type="Proteomes" id="UP000807342">
    <property type="component" value="Unassembled WGS sequence"/>
</dbReference>
<comment type="similarity">
    <text evidence="1 3">Belongs to the ATG13 family. Fungi subfamily.</text>
</comment>
<protein>
    <recommendedName>
        <fullName evidence="3">Autophagy-related protein 13</fullName>
    </recommendedName>
</protein>
<dbReference type="OrthoDB" id="70161at2759"/>
<feature type="compositionally biased region" description="Low complexity" evidence="4">
    <location>
        <begin position="562"/>
        <end position="577"/>
    </location>
</feature>
<evidence type="ECO:0000259" key="6">
    <source>
        <dbReference type="Pfam" id="PF10033"/>
    </source>
</evidence>
<feature type="non-terminal residue" evidence="7">
    <location>
        <position position="1"/>
    </location>
</feature>
<dbReference type="Pfam" id="PF10033">
    <property type="entry name" value="ATG13"/>
    <property type="match status" value="1"/>
</dbReference>
<accession>A0A9P5WWA7</accession>
<evidence type="ECO:0000256" key="2">
    <source>
        <dbReference type="ARBA" id="ARBA00023006"/>
    </source>
</evidence>
<dbReference type="PANTHER" id="PTHR13430:SF4">
    <property type="entry name" value="AUTOPHAGY-RELATED PROTEIN 13"/>
    <property type="match status" value="1"/>
</dbReference>
<feature type="transmembrane region" description="Helical" evidence="5">
    <location>
        <begin position="826"/>
        <end position="843"/>
    </location>
</feature>
<feature type="compositionally biased region" description="Low complexity" evidence="4">
    <location>
        <begin position="384"/>
        <end position="399"/>
    </location>
</feature>
<feature type="compositionally biased region" description="Low complexity" evidence="4">
    <location>
        <begin position="712"/>
        <end position="742"/>
    </location>
</feature>
<dbReference type="InterPro" id="IPR018731">
    <property type="entry name" value="Atg13_N"/>
</dbReference>
<feature type="compositionally biased region" description="Low complexity" evidence="4">
    <location>
        <begin position="306"/>
        <end position="352"/>
    </location>
</feature>
<feature type="region of interest" description="Disordered" evidence="4">
    <location>
        <begin position="614"/>
        <end position="760"/>
    </location>
</feature>
<dbReference type="GO" id="GO:0034497">
    <property type="term" value="P:protein localization to phagophore assembly site"/>
    <property type="evidence" value="ECO:0007669"/>
    <property type="project" value="TreeGrafter"/>
</dbReference>
<evidence type="ECO:0000256" key="4">
    <source>
        <dbReference type="SAM" id="MobiDB-lite"/>
    </source>
</evidence>
<evidence type="ECO:0000313" key="7">
    <source>
        <dbReference type="EMBL" id="KAF9440104.1"/>
    </source>
</evidence>
<dbReference type="AlphaFoldDB" id="A0A9P5WWA7"/>
<dbReference type="PANTHER" id="PTHR13430">
    <property type="match status" value="1"/>
</dbReference>
<feature type="domain" description="Autophagy-related protein 13 N-terminal" evidence="6">
    <location>
        <begin position="1"/>
        <end position="158"/>
    </location>
</feature>
<evidence type="ECO:0000313" key="8">
    <source>
        <dbReference type="Proteomes" id="UP000807342"/>
    </source>
</evidence>
<feature type="region of interest" description="Disordered" evidence="4">
    <location>
        <begin position="244"/>
        <end position="399"/>
    </location>
</feature>
<proteinExistence type="inferred from homology"/>
<evidence type="ECO:0000256" key="1">
    <source>
        <dbReference type="ARBA" id="ARBA00005246"/>
    </source>
</evidence>
<dbReference type="EMBL" id="MU152849">
    <property type="protein sequence ID" value="KAF9440104.1"/>
    <property type="molecule type" value="Genomic_DNA"/>
</dbReference>
<dbReference type="InterPro" id="IPR036570">
    <property type="entry name" value="HORMA_dom_sf"/>
</dbReference>
<dbReference type="GO" id="GO:0000407">
    <property type="term" value="C:phagophore assembly site"/>
    <property type="evidence" value="ECO:0007669"/>
    <property type="project" value="TreeGrafter"/>
</dbReference>